<reference evidence="1" key="2">
    <citation type="journal article" date="2015" name="Fish Shellfish Immunol.">
        <title>Early steps in the European eel (Anguilla anguilla)-Vibrio vulnificus interaction in the gills: Role of the RtxA13 toxin.</title>
        <authorList>
            <person name="Callol A."/>
            <person name="Pajuelo D."/>
            <person name="Ebbesson L."/>
            <person name="Teles M."/>
            <person name="MacKenzie S."/>
            <person name="Amaro C."/>
        </authorList>
    </citation>
    <scope>NUCLEOTIDE SEQUENCE</scope>
</reference>
<protein>
    <submittedName>
        <fullName evidence="1">Uncharacterized protein</fullName>
    </submittedName>
</protein>
<proteinExistence type="predicted"/>
<accession>A0A0E9U2P6</accession>
<organism evidence="1">
    <name type="scientific">Anguilla anguilla</name>
    <name type="common">European freshwater eel</name>
    <name type="synonym">Muraena anguilla</name>
    <dbReference type="NCBI Taxonomy" id="7936"/>
    <lineage>
        <taxon>Eukaryota</taxon>
        <taxon>Metazoa</taxon>
        <taxon>Chordata</taxon>
        <taxon>Craniata</taxon>
        <taxon>Vertebrata</taxon>
        <taxon>Euteleostomi</taxon>
        <taxon>Actinopterygii</taxon>
        <taxon>Neopterygii</taxon>
        <taxon>Teleostei</taxon>
        <taxon>Anguilliformes</taxon>
        <taxon>Anguillidae</taxon>
        <taxon>Anguilla</taxon>
    </lineage>
</organism>
<dbReference type="AlphaFoldDB" id="A0A0E9U2P6"/>
<dbReference type="EMBL" id="GBXM01049127">
    <property type="protein sequence ID" value="JAH59450.1"/>
    <property type="molecule type" value="Transcribed_RNA"/>
</dbReference>
<name>A0A0E9U2P6_ANGAN</name>
<sequence>MCFTLCASSGWQRPGACIRKQDYSVSWTAALSKTRSHPKSGTWTELKRGAPGFTQCSYPANSLGSSAS</sequence>
<reference evidence="1" key="1">
    <citation type="submission" date="2014-11" db="EMBL/GenBank/DDBJ databases">
        <authorList>
            <person name="Amaro Gonzalez C."/>
        </authorList>
    </citation>
    <scope>NUCLEOTIDE SEQUENCE</scope>
</reference>
<evidence type="ECO:0000313" key="1">
    <source>
        <dbReference type="EMBL" id="JAH59450.1"/>
    </source>
</evidence>